<proteinExistence type="predicted"/>
<protein>
    <submittedName>
        <fullName evidence="1">Serine/threonine-protein phosphatase 4 regulatory subunit 1</fullName>
    </submittedName>
</protein>
<accession>A0A4D9EQM3</accession>
<keyword evidence="2" id="KW-1185">Reference proteome</keyword>
<dbReference type="AlphaFoldDB" id="A0A4D9EQM3"/>
<comment type="caution">
    <text evidence="1">The sequence shown here is derived from an EMBL/GenBank/DDBJ whole genome shotgun (WGS) entry which is preliminary data.</text>
</comment>
<reference evidence="1 2" key="1">
    <citation type="submission" date="2019-04" db="EMBL/GenBank/DDBJ databases">
        <title>Draft genome of the big-headed turtle Platysternon megacephalum.</title>
        <authorList>
            <person name="Gong S."/>
        </authorList>
    </citation>
    <scope>NUCLEOTIDE SEQUENCE [LARGE SCALE GENOMIC DNA]</scope>
    <source>
        <strain evidence="1">DO16091913</strain>
        <tissue evidence="1">Muscle</tissue>
    </source>
</reference>
<sequence length="133" mass="15257">MGIRAVYQSQVLIVFHFIHRMHRMLFCLTLTQSMKVSGPSFLLIVVSCIEHIRRAFLFTLYRSIQLAMDPAPRAATWPADHIQVLISVWLLYTIPQTSPGAAFTYTCTRKFHRSWSRCVLSRLQARNGNSAST</sequence>
<evidence type="ECO:0000313" key="2">
    <source>
        <dbReference type="Proteomes" id="UP000297703"/>
    </source>
</evidence>
<dbReference type="EMBL" id="QXTE01000020">
    <property type="protein sequence ID" value="TFK12686.1"/>
    <property type="molecule type" value="Genomic_DNA"/>
</dbReference>
<gene>
    <name evidence="1" type="ORF">DR999_PMT04025</name>
</gene>
<name>A0A4D9EQM3_9SAUR</name>
<reference evidence="1 2" key="2">
    <citation type="submission" date="2019-04" db="EMBL/GenBank/DDBJ databases">
        <title>The genome sequence of big-headed turtle.</title>
        <authorList>
            <person name="Gong S."/>
        </authorList>
    </citation>
    <scope>NUCLEOTIDE SEQUENCE [LARGE SCALE GENOMIC DNA]</scope>
    <source>
        <strain evidence="1">DO16091913</strain>
        <tissue evidence="1">Muscle</tissue>
    </source>
</reference>
<evidence type="ECO:0000313" key="1">
    <source>
        <dbReference type="EMBL" id="TFK12686.1"/>
    </source>
</evidence>
<dbReference type="Proteomes" id="UP000297703">
    <property type="component" value="Unassembled WGS sequence"/>
</dbReference>
<organism evidence="1 2">
    <name type="scientific">Platysternon megacephalum</name>
    <name type="common">big-headed turtle</name>
    <dbReference type="NCBI Taxonomy" id="55544"/>
    <lineage>
        <taxon>Eukaryota</taxon>
        <taxon>Metazoa</taxon>
        <taxon>Chordata</taxon>
        <taxon>Craniata</taxon>
        <taxon>Vertebrata</taxon>
        <taxon>Euteleostomi</taxon>
        <taxon>Archelosauria</taxon>
        <taxon>Testudinata</taxon>
        <taxon>Testudines</taxon>
        <taxon>Cryptodira</taxon>
        <taxon>Durocryptodira</taxon>
        <taxon>Testudinoidea</taxon>
        <taxon>Platysternidae</taxon>
        <taxon>Platysternon</taxon>
    </lineage>
</organism>